<evidence type="ECO:0000256" key="9">
    <source>
        <dbReference type="ARBA" id="ARBA00023146"/>
    </source>
</evidence>
<keyword evidence="5 11" id="KW-0436">Ligase</keyword>
<evidence type="ECO:0000256" key="6">
    <source>
        <dbReference type="ARBA" id="ARBA00022741"/>
    </source>
</evidence>
<dbReference type="Gene3D" id="3.40.50.620">
    <property type="entry name" value="HUPs"/>
    <property type="match status" value="1"/>
</dbReference>
<evidence type="ECO:0000259" key="14">
    <source>
        <dbReference type="SMART" id="SM01016"/>
    </source>
</evidence>
<dbReference type="FunFam" id="3.40.50.620:FF:000030">
    <property type="entry name" value="Arginine--tRNA ligase"/>
    <property type="match status" value="1"/>
</dbReference>
<dbReference type="PANTHER" id="PTHR11956">
    <property type="entry name" value="ARGINYL-TRNA SYNTHETASE"/>
    <property type="match status" value="1"/>
</dbReference>
<dbReference type="Pfam" id="PF05746">
    <property type="entry name" value="DALR_1"/>
    <property type="match status" value="1"/>
</dbReference>
<dbReference type="GO" id="GO:0005737">
    <property type="term" value="C:cytoplasm"/>
    <property type="evidence" value="ECO:0007669"/>
    <property type="project" value="UniProtKB-SubCell"/>
</dbReference>
<dbReference type="Gene3D" id="3.30.1360.70">
    <property type="entry name" value="Arginyl tRNA synthetase N-terminal domain"/>
    <property type="match status" value="1"/>
</dbReference>
<dbReference type="InterPro" id="IPR001278">
    <property type="entry name" value="Arg-tRNA-ligase"/>
</dbReference>
<accession>A0A486TXA5</accession>
<dbReference type="InterPro" id="IPR009080">
    <property type="entry name" value="tRNAsynth_Ia_anticodon-bd"/>
</dbReference>
<comment type="similarity">
    <text evidence="2 11 12">Belongs to the class-I aminoacyl-tRNA synthetase family.</text>
</comment>
<organism evidence="15">
    <name type="scientific">Klebsiella pneumoniae</name>
    <dbReference type="NCBI Taxonomy" id="573"/>
    <lineage>
        <taxon>Bacteria</taxon>
        <taxon>Pseudomonadati</taxon>
        <taxon>Pseudomonadota</taxon>
        <taxon>Gammaproteobacteria</taxon>
        <taxon>Enterobacterales</taxon>
        <taxon>Enterobacteriaceae</taxon>
        <taxon>Klebsiella/Raoultella group</taxon>
        <taxon>Klebsiella</taxon>
        <taxon>Klebsiella pneumoniae complex</taxon>
    </lineage>
</organism>
<dbReference type="PROSITE" id="PS00178">
    <property type="entry name" value="AA_TRNA_LIGASE_I"/>
    <property type="match status" value="1"/>
</dbReference>
<keyword evidence="8 11" id="KW-0648">Protein biosynthesis</keyword>
<dbReference type="FunFam" id="1.10.730.10:FF:000001">
    <property type="entry name" value="Arginine--tRNA ligase"/>
    <property type="match status" value="1"/>
</dbReference>
<evidence type="ECO:0000256" key="4">
    <source>
        <dbReference type="ARBA" id="ARBA00022490"/>
    </source>
</evidence>
<feature type="domain" description="DALR anticodon binding" evidence="13">
    <location>
        <begin position="460"/>
        <end position="577"/>
    </location>
</feature>
<dbReference type="SUPFAM" id="SSF47323">
    <property type="entry name" value="Anticodon-binding domain of a subclass of class I aminoacyl-tRNA synthetases"/>
    <property type="match status" value="1"/>
</dbReference>
<comment type="catalytic activity">
    <reaction evidence="10 11">
        <text>tRNA(Arg) + L-arginine + ATP = L-arginyl-tRNA(Arg) + AMP + diphosphate</text>
        <dbReference type="Rhea" id="RHEA:20301"/>
        <dbReference type="Rhea" id="RHEA-COMP:9658"/>
        <dbReference type="Rhea" id="RHEA-COMP:9673"/>
        <dbReference type="ChEBI" id="CHEBI:30616"/>
        <dbReference type="ChEBI" id="CHEBI:32682"/>
        <dbReference type="ChEBI" id="CHEBI:33019"/>
        <dbReference type="ChEBI" id="CHEBI:78442"/>
        <dbReference type="ChEBI" id="CHEBI:78513"/>
        <dbReference type="ChEBI" id="CHEBI:456215"/>
        <dbReference type="EC" id="6.1.1.19"/>
    </reaction>
</comment>
<dbReference type="InterPro" id="IPR005148">
    <property type="entry name" value="Arg-tRNA-synth_N"/>
</dbReference>
<evidence type="ECO:0000256" key="7">
    <source>
        <dbReference type="ARBA" id="ARBA00022840"/>
    </source>
</evidence>
<keyword evidence="4 11" id="KW-0963">Cytoplasm</keyword>
<dbReference type="NCBIfam" id="TIGR00456">
    <property type="entry name" value="argS"/>
    <property type="match status" value="1"/>
</dbReference>
<feature type="short sequence motif" description="'HIGH' region" evidence="11">
    <location>
        <begin position="122"/>
        <end position="132"/>
    </location>
</feature>
<dbReference type="InterPro" id="IPR014729">
    <property type="entry name" value="Rossmann-like_a/b/a_fold"/>
</dbReference>
<evidence type="ECO:0000259" key="13">
    <source>
        <dbReference type="SMART" id="SM00836"/>
    </source>
</evidence>
<evidence type="ECO:0000256" key="5">
    <source>
        <dbReference type="ARBA" id="ARBA00022598"/>
    </source>
</evidence>
<keyword evidence="9 11" id="KW-0030">Aminoacyl-tRNA synthetase</keyword>
<dbReference type="InterPro" id="IPR008909">
    <property type="entry name" value="DALR_anticod-bd"/>
</dbReference>
<evidence type="ECO:0000256" key="10">
    <source>
        <dbReference type="ARBA" id="ARBA00049339"/>
    </source>
</evidence>
<dbReference type="EMBL" id="CAAHDH010000001">
    <property type="protein sequence ID" value="VGM31069.1"/>
    <property type="molecule type" value="Genomic_DNA"/>
</dbReference>
<protein>
    <recommendedName>
        <fullName evidence="11">Arginine--tRNA ligase</fullName>
        <ecNumber evidence="11">6.1.1.19</ecNumber>
    </recommendedName>
    <alternativeName>
        <fullName evidence="11">Arginyl-tRNA synthetase</fullName>
        <shortName evidence="11">ArgRS</shortName>
    </alternativeName>
</protein>
<evidence type="ECO:0000256" key="2">
    <source>
        <dbReference type="ARBA" id="ARBA00005594"/>
    </source>
</evidence>
<dbReference type="SMART" id="SM00836">
    <property type="entry name" value="DALR_1"/>
    <property type="match status" value="1"/>
</dbReference>
<dbReference type="SMART" id="SM01016">
    <property type="entry name" value="Arg_tRNA_synt_N"/>
    <property type="match status" value="1"/>
</dbReference>
<reference evidence="15" key="1">
    <citation type="submission" date="2019-03" db="EMBL/GenBank/DDBJ databases">
        <authorList>
            <consortium name="Pathogen Informatics"/>
        </authorList>
    </citation>
    <scope>NUCLEOTIDE SEQUENCE</scope>
    <source>
        <strain evidence="15">5012STDY7626362</strain>
    </source>
</reference>
<keyword evidence="6 11" id="KW-0547">Nucleotide-binding</keyword>
<dbReference type="Gene3D" id="1.10.730.10">
    <property type="entry name" value="Isoleucyl-tRNA Synthetase, Domain 1"/>
    <property type="match status" value="1"/>
</dbReference>
<evidence type="ECO:0000256" key="12">
    <source>
        <dbReference type="RuleBase" id="RU363038"/>
    </source>
</evidence>
<dbReference type="Pfam" id="PF03485">
    <property type="entry name" value="Arg_tRNA_synt_N"/>
    <property type="match status" value="1"/>
</dbReference>
<name>A0A486TXA5_KLEPN</name>
<evidence type="ECO:0000256" key="8">
    <source>
        <dbReference type="ARBA" id="ARBA00022917"/>
    </source>
</evidence>
<evidence type="ECO:0000313" key="15">
    <source>
        <dbReference type="EMBL" id="VGM31069.1"/>
    </source>
</evidence>
<dbReference type="PRINTS" id="PR01038">
    <property type="entry name" value="TRNASYNTHARG"/>
</dbReference>
<gene>
    <name evidence="11 15" type="primary">argS</name>
    <name evidence="15" type="ORF">SAMEA4873563_00226</name>
</gene>
<dbReference type="GO" id="GO:0006420">
    <property type="term" value="P:arginyl-tRNA aminoacylation"/>
    <property type="evidence" value="ECO:0007669"/>
    <property type="project" value="UniProtKB-UniRule"/>
</dbReference>
<dbReference type="Pfam" id="PF00750">
    <property type="entry name" value="tRNA-synt_1d"/>
    <property type="match status" value="1"/>
</dbReference>
<dbReference type="CDD" id="cd00671">
    <property type="entry name" value="ArgRS_core"/>
    <property type="match status" value="1"/>
</dbReference>
<evidence type="ECO:0000256" key="11">
    <source>
        <dbReference type="HAMAP-Rule" id="MF_00123"/>
    </source>
</evidence>
<dbReference type="CDD" id="cd07956">
    <property type="entry name" value="Anticodon_Ia_Arg"/>
    <property type="match status" value="1"/>
</dbReference>
<evidence type="ECO:0000256" key="1">
    <source>
        <dbReference type="ARBA" id="ARBA00004496"/>
    </source>
</evidence>
<dbReference type="SUPFAM" id="SSF55190">
    <property type="entry name" value="Arginyl-tRNA synthetase (ArgRS), N-terminal 'additional' domain"/>
    <property type="match status" value="1"/>
</dbReference>
<feature type="domain" description="Arginyl tRNA synthetase N-terminal" evidence="14">
    <location>
        <begin position="1"/>
        <end position="87"/>
    </location>
</feature>
<evidence type="ECO:0000256" key="3">
    <source>
        <dbReference type="ARBA" id="ARBA00011245"/>
    </source>
</evidence>
<dbReference type="SUPFAM" id="SSF52374">
    <property type="entry name" value="Nucleotidylyl transferase"/>
    <property type="match status" value="1"/>
</dbReference>
<dbReference type="GO" id="GO:0005524">
    <property type="term" value="F:ATP binding"/>
    <property type="evidence" value="ECO:0007669"/>
    <property type="project" value="UniProtKB-UniRule"/>
</dbReference>
<dbReference type="HAMAP" id="MF_00123">
    <property type="entry name" value="Arg_tRNA_synth"/>
    <property type="match status" value="1"/>
</dbReference>
<keyword evidence="7 11" id="KW-0067">ATP-binding</keyword>
<dbReference type="AlphaFoldDB" id="A0A486TXA5"/>
<dbReference type="GO" id="GO:0004814">
    <property type="term" value="F:arginine-tRNA ligase activity"/>
    <property type="evidence" value="ECO:0007669"/>
    <property type="project" value="UniProtKB-UniRule"/>
</dbReference>
<proteinExistence type="inferred from homology"/>
<sequence length="577" mass="64228">MNIQALLSEKVSQALIAAGAPADCEPQVRQSAKVQFGDYQANGVMAVAKKLGMAPRQLAEQVLSHLDLNGIANKVEIAGPGFINIFLDPAFLADNVNRALQSERVGVTKPQAQTIVVDYSAPNVAKEMHVGHLRSTIIGDASVRTLEFLGHKVIRANHVGDWGTQFGMLIAYLEKQQQENAGEMALADLEGFYREAKKHYDEDEAFAERARSYVVKLQGGDQYFLQMWRKLVDITMSQNQITYDRLNVTLTRDDVMGESLYNPMLPGIVADLKAKGLAVESEGATVVFLDEYKNKEGEPMGVIIQKKDGGYLYTTTDIACAKYRYETLHADRVLYYIDSRQHQHLMQAWTIVRKAGYVPDSVPLEHHMFGMMLGKDGKPFKTRAGGTVKLADLLDEALERARRLVAEKNPDMSADELENLAKVVGIGAVKYADLSKNRTTDYVFDWDNMLAFEGNTAPYMQYAYTRVLSVFRKAGIDENAMNDAPVVIAEDREAQLAARLLQFEETLSVVAREGTPHVMCAYLYDLAGLFSGFYEHCPILSAESEETRNSRLKLALLTAKTLKLGLDTLGIETVERM</sequence>
<comment type="subcellular location">
    <subcellularLocation>
        <location evidence="1 11">Cytoplasm</location>
    </subcellularLocation>
</comment>
<dbReference type="InterPro" id="IPR035684">
    <property type="entry name" value="ArgRS_core"/>
</dbReference>
<dbReference type="FunFam" id="3.30.1360.70:FF:000001">
    <property type="entry name" value="Arginine--tRNA ligase"/>
    <property type="match status" value="1"/>
</dbReference>
<dbReference type="EC" id="6.1.1.19" evidence="11"/>
<dbReference type="PANTHER" id="PTHR11956:SF5">
    <property type="entry name" value="ARGININE--TRNA LIGASE, CYTOPLASMIC"/>
    <property type="match status" value="1"/>
</dbReference>
<dbReference type="InterPro" id="IPR001412">
    <property type="entry name" value="aa-tRNA-synth_I_CS"/>
</dbReference>
<comment type="subunit">
    <text evidence="3 11">Monomer.</text>
</comment>
<dbReference type="InterPro" id="IPR036695">
    <property type="entry name" value="Arg-tRNA-synth_N_sf"/>
</dbReference>